<proteinExistence type="predicted"/>
<evidence type="ECO:0000256" key="1">
    <source>
        <dbReference type="SAM" id="MobiDB-lite"/>
    </source>
</evidence>
<dbReference type="EMBL" id="DS268591">
    <property type="protein sequence ID" value="EFO92580.1"/>
    <property type="molecule type" value="Genomic_DNA"/>
</dbReference>
<feature type="region of interest" description="Disordered" evidence="1">
    <location>
        <begin position="760"/>
        <end position="800"/>
    </location>
</feature>
<reference evidence="2" key="1">
    <citation type="submission" date="2007-07" db="EMBL/GenBank/DDBJ databases">
        <title>PCAP assembly of the Caenorhabditis remanei genome.</title>
        <authorList>
            <consortium name="The Caenorhabditis remanei Sequencing Consortium"/>
            <person name="Wilson R.K."/>
        </authorList>
    </citation>
    <scope>NUCLEOTIDE SEQUENCE [LARGE SCALE GENOMIC DNA]</scope>
    <source>
        <strain evidence="2">PB4641</strain>
    </source>
</reference>
<dbReference type="AlphaFoldDB" id="E3NC26"/>
<dbReference type="FunCoup" id="E3NC26">
    <property type="interactions" value="437"/>
</dbReference>
<feature type="region of interest" description="Disordered" evidence="1">
    <location>
        <begin position="402"/>
        <end position="746"/>
    </location>
</feature>
<organism evidence="3">
    <name type="scientific">Caenorhabditis remanei</name>
    <name type="common">Caenorhabditis vulgaris</name>
    <dbReference type="NCBI Taxonomy" id="31234"/>
    <lineage>
        <taxon>Eukaryota</taxon>
        <taxon>Metazoa</taxon>
        <taxon>Ecdysozoa</taxon>
        <taxon>Nematoda</taxon>
        <taxon>Chromadorea</taxon>
        <taxon>Rhabditida</taxon>
        <taxon>Rhabditina</taxon>
        <taxon>Rhabditomorpha</taxon>
        <taxon>Rhabditoidea</taxon>
        <taxon>Rhabditidae</taxon>
        <taxon>Peloderinae</taxon>
        <taxon>Caenorhabditis</taxon>
    </lineage>
</organism>
<feature type="compositionally biased region" description="Basic and acidic residues" evidence="1">
    <location>
        <begin position="170"/>
        <end position="192"/>
    </location>
</feature>
<feature type="compositionally biased region" description="Acidic residues" evidence="1">
    <location>
        <begin position="788"/>
        <end position="797"/>
    </location>
</feature>
<feature type="compositionally biased region" description="Polar residues" evidence="1">
    <location>
        <begin position="159"/>
        <end position="168"/>
    </location>
</feature>
<accession>E3NC26</accession>
<feature type="compositionally biased region" description="Polar residues" evidence="1">
    <location>
        <begin position="194"/>
        <end position="213"/>
    </location>
</feature>
<feature type="compositionally biased region" description="Polar residues" evidence="1">
    <location>
        <begin position="654"/>
        <end position="695"/>
    </location>
</feature>
<dbReference type="HOGENOM" id="CLU_013486_0_0_1"/>
<feature type="compositionally biased region" description="Polar residues" evidence="1">
    <location>
        <begin position="408"/>
        <end position="420"/>
    </location>
</feature>
<feature type="compositionally biased region" description="Polar residues" evidence="1">
    <location>
        <begin position="501"/>
        <end position="525"/>
    </location>
</feature>
<keyword evidence="3" id="KW-1185">Reference proteome</keyword>
<sequence length="951" mass="110334">MNQHPNQNQQRSNNTGRGGRRNNRRTAKKSNGNHPDRPFSSASNHIPNQNGNRRNNRNFNRNHQGGEQDSGNFRQNNRDSMTPIDENRFGSQSARDSDYQGGHRDLSPHSHSARDHSDTWSPENRHSYSPQRNSDWNPTDFENDGQGPSRANYDDYNQGGRNSYSPPDNRQYENEDHSRRNNNYREEQRDNYLPRNNSRLGNQDSPPGNNNTPSKKKKKRPNNTARWNKALKLEIQNANGQRRRQQRTPTKDERQGPGRFGNGGYQESGRTDQNHGPRSPEYRNAPPPSYGSQDVRISGNQSRRPDSPMSLRMSRPDQIQDRYPDQRSQHGYSPARSERQGRSEERFANDNGRNSNGSFDQYFNSYFNNILLDRNGDMYNGFGYRESPPRYFEGFQSQNVRNDARMSNRPNNYHSPPSNQDRFRSPDHYRSNSPSGGFEGSDAYNDQRRFENGNQRSYSPSPPNWQNDVRGRSNSPCGQGTSNFRENSWSPIPGERRCRSPSAQNGYSLRNRSPSPRGQGSSNWQPSPPREQFRNRSPSAQCGYKQIRNRSLSPQGKGSSTYRQDNWQPSPERFRNRSPSPGPRDDWSPIPGERRCRSPSRQYEDDTQRNPRNIWSPPQNWNNQQRNRSLSRQGSGPSTSRPYDDRSRAPSYQYDHSSFSPEGQGTSNYRQNCWSPSPTPALGQQLQERNRSGSLQGPGPSSHGRDNSWSPIPGERRYYRSPSPYNPQRRHSPIPQGNYRSSSVEPRLPVSGFQQSVVQLQNETRSESSYPNERQRGTPKDVEKEPREEEEEEPFDEEERRELFAALMREEPMRRIEQSDGKWQLSITETSCDPSFLWDRPEPKGKVSQATRRFVTKDYVNPHLRNNCIFCNGKHKPDECPHVVSVEDRREILAFYKRCIRCLRRHREEPCPRKNQGQCHYCFDEDPEEPKHNSSVCRTAYIPEHMLESNQ</sequence>
<feature type="compositionally biased region" description="Basic residues" evidence="1">
    <location>
        <begin position="18"/>
        <end position="28"/>
    </location>
</feature>
<gene>
    <name evidence="2" type="ORF">CRE_17524</name>
</gene>
<feature type="compositionally biased region" description="Polar residues" evidence="1">
    <location>
        <begin position="63"/>
        <end position="80"/>
    </location>
</feature>
<feature type="compositionally biased region" description="Basic and acidic residues" evidence="1">
    <location>
        <begin position="95"/>
        <end position="126"/>
    </location>
</feature>
<feature type="compositionally biased region" description="Low complexity" evidence="1">
    <location>
        <begin position="615"/>
        <end position="636"/>
    </location>
</feature>
<feature type="compositionally biased region" description="Polar residues" evidence="1">
    <location>
        <begin position="127"/>
        <end position="137"/>
    </location>
</feature>
<name>E3NC26_CAERE</name>
<feature type="compositionally biased region" description="Basic and acidic residues" evidence="1">
    <location>
        <begin position="314"/>
        <end position="328"/>
    </location>
</feature>
<feature type="compositionally biased region" description="Low complexity" evidence="1">
    <location>
        <begin position="1"/>
        <end position="15"/>
    </location>
</feature>
<feature type="compositionally biased region" description="Basic and acidic residues" evidence="1">
    <location>
        <begin position="336"/>
        <end position="348"/>
    </location>
</feature>
<dbReference type="OMA" id="NCQSHIS"/>
<feature type="compositionally biased region" description="Low complexity" evidence="1">
    <location>
        <begin position="48"/>
        <end position="62"/>
    </location>
</feature>
<feature type="compositionally biased region" description="Basic and acidic residues" evidence="1">
    <location>
        <begin position="269"/>
        <end position="281"/>
    </location>
</feature>
<feature type="compositionally biased region" description="Polar residues" evidence="1">
    <location>
        <begin position="452"/>
        <end position="490"/>
    </location>
</feature>
<feature type="region of interest" description="Disordered" evidence="1">
    <location>
        <begin position="1"/>
        <end position="359"/>
    </location>
</feature>
<feature type="compositionally biased region" description="Basic and acidic residues" evidence="1">
    <location>
        <begin position="421"/>
        <end position="430"/>
    </location>
</feature>
<protein>
    <submittedName>
        <fullName evidence="2">Uncharacterized protein</fullName>
    </submittedName>
</protein>
<evidence type="ECO:0000313" key="2">
    <source>
        <dbReference type="EMBL" id="EFO92580.1"/>
    </source>
</evidence>
<dbReference type="Proteomes" id="UP000008281">
    <property type="component" value="Unassembled WGS sequence"/>
</dbReference>
<feature type="compositionally biased region" description="Polar residues" evidence="1">
    <location>
        <begin position="549"/>
        <end position="569"/>
    </location>
</feature>
<dbReference type="STRING" id="31234.E3NC26"/>
<dbReference type="eggNOG" id="KOG0017">
    <property type="taxonomic scope" value="Eukaryota"/>
</dbReference>
<feature type="compositionally biased region" description="Basic and acidic residues" evidence="1">
    <location>
        <begin position="773"/>
        <end position="787"/>
    </location>
</feature>
<feature type="compositionally biased region" description="Polar residues" evidence="1">
    <location>
        <begin position="760"/>
        <end position="772"/>
    </location>
</feature>
<evidence type="ECO:0000313" key="3">
    <source>
        <dbReference type="Proteomes" id="UP000008281"/>
    </source>
</evidence>
<feature type="compositionally biased region" description="Basic and acidic residues" evidence="1">
    <location>
        <begin position="583"/>
        <end position="609"/>
    </location>
</feature>